<dbReference type="Proteomes" id="UP000682111">
    <property type="component" value="Unassembled WGS sequence"/>
</dbReference>
<protein>
    <recommendedName>
        <fullName evidence="1">Sin domain-containing protein</fullName>
    </recommendedName>
</protein>
<dbReference type="GO" id="GO:0046983">
    <property type="term" value="F:protein dimerization activity"/>
    <property type="evidence" value="ECO:0007669"/>
    <property type="project" value="InterPro"/>
</dbReference>
<keyword evidence="3" id="KW-1185">Reference proteome</keyword>
<dbReference type="PROSITE" id="PS51500">
    <property type="entry name" value="SIN"/>
    <property type="match status" value="1"/>
</dbReference>
<proteinExistence type="predicted"/>
<dbReference type="InterPro" id="IPR036281">
    <property type="entry name" value="SinR/SinI_dimer_dom_sf"/>
</dbReference>
<dbReference type="InterPro" id="IPR010981">
    <property type="entry name" value="SinR/SinI_dimer_dom"/>
</dbReference>
<evidence type="ECO:0000313" key="2">
    <source>
        <dbReference type="EMBL" id="GIN63750.1"/>
    </source>
</evidence>
<dbReference type="SUPFAM" id="SSF47406">
    <property type="entry name" value="SinR repressor dimerisation domain-like"/>
    <property type="match status" value="1"/>
</dbReference>
<sequence>MIEMKGRIEGLDMEWLELIKEAKKLGIKKEEIREFLAKNTVKQ</sequence>
<dbReference type="AlphaFoldDB" id="A0A919WKH3"/>
<organism evidence="2 3">
    <name type="scientific">Robertmurraya siralis</name>
    <dbReference type="NCBI Taxonomy" id="77777"/>
    <lineage>
        <taxon>Bacteria</taxon>
        <taxon>Bacillati</taxon>
        <taxon>Bacillota</taxon>
        <taxon>Bacilli</taxon>
        <taxon>Bacillales</taxon>
        <taxon>Bacillaceae</taxon>
        <taxon>Robertmurraya</taxon>
    </lineage>
</organism>
<name>A0A919WKH3_9BACI</name>
<feature type="domain" description="Sin" evidence="1">
    <location>
        <begin position="2"/>
        <end position="40"/>
    </location>
</feature>
<evidence type="ECO:0000313" key="3">
    <source>
        <dbReference type="Proteomes" id="UP000682111"/>
    </source>
</evidence>
<reference evidence="2" key="1">
    <citation type="submission" date="2021-03" db="EMBL/GenBank/DDBJ databases">
        <title>Antimicrobial resistance genes in bacteria isolated from Japanese honey, and their potential for conferring macrolide and lincosamide resistance in the American foulbrood pathogen Paenibacillus larvae.</title>
        <authorList>
            <person name="Okamoto M."/>
            <person name="Kumagai M."/>
            <person name="Kanamori H."/>
            <person name="Takamatsu D."/>
        </authorList>
    </citation>
    <scope>NUCLEOTIDE SEQUENCE</scope>
    <source>
        <strain evidence="2">J27TS8</strain>
    </source>
</reference>
<dbReference type="EMBL" id="BORC01000008">
    <property type="protein sequence ID" value="GIN63750.1"/>
    <property type="molecule type" value="Genomic_DNA"/>
</dbReference>
<comment type="caution">
    <text evidence="2">The sequence shown here is derived from an EMBL/GenBank/DDBJ whole genome shotgun (WGS) entry which is preliminary data.</text>
</comment>
<accession>A0A919WKH3</accession>
<dbReference type="Pfam" id="PF08671">
    <property type="entry name" value="SinI"/>
    <property type="match status" value="1"/>
</dbReference>
<evidence type="ECO:0000259" key="1">
    <source>
        <dbReference type="PROSITE" id="PS51500"/>
    </source>
</evidence>
<dbReference type="GO" id="GO:0006355">
    <property type="term" value="P:regulation of DNA-templated transcription"/>
    <property type="evidence" value="ECO:0007669"/>
    <property type="project" value="InterPro"/>
</dbReference>
<gene>
    <name evidence="2" type="ORF">J27TS8_37430</name>
</gene>